<gene>
    <name evidence="9" type="ORF">TGMAS_269020</name>
</gene>
<keyword evidence="5" id="KW-0539">Nucleus</keyword>
<accession>A0A086QW29</accession>
<keyword evidence="2 7" id="KW-0812">Transmembrane</keyword>
<keyword evidence="3 7" id="KW-1133">Transmembrane helix</keyword>
<dbReference type="GO" id="GO:0031965">
    <property type="term" value="C:nuclear membrane"/>
    <property type="evidence" value="ECO:0007669"/>
    <property type="project" value="UniProtKB-SubCell"/>
</dbReference>
<keyword evidence="4 7" id="KW-0472">Membrane</keyword>
<dbReference type="AlphaFoldDB" id="A0A086QW29"/>
<evidence type="ECO:0000256" key="5">
    <source>
        <dbReference type="ARBA" id="ARBA00023242"/>
    </source>
</evidence>
<evidence type="ECO:0000256" key="4">
    <source>
        <dbReference type="ARBA" id="ARBA00023136"/>
    </source>
</evidence>
<feature type="region of interest" description="Disordered" evidence="6">
    <location>
        <begin position="1"/>
        <end position="238"/>
    </location>
</feature>
<feature type="compositionally biased region" description="Basic and acidic residues" evidence="6">
    <location>
        <begin position="28"/>
        <end position="44"/>
    </location>
</feature>
<evidence type="ECO:0000256" key="1">
    <source>
        <dbReference type="ARBA" id="ARBA00004126"/>
    </source>
</evidence>
<dbReference type="EMBL" id="AEXC02000475">
    <property type="protein sequence ID" value="KFH16811.1"/>
    <property type="molecule type" value="Genomic_DNA"/>
</dbReference>
<evidence type="ECO:0000259" key="8">
    <source>
        <dbReference type="Pfam" id="PF09402"/>
    </source>
</evidence>
<feature type="compositionally biased region" description="Basic and acidic residues" evidence="6">
    <location>
        <begin position="474"/>
        <end position="489"/>
    </location>
</feature>
<comment type="caution">
    <text evidence="9">The sequence shown here is derived from an EMBL/GenBank/DDBJ whole genome shotgun (WGS) entry which is preliminary data.</text>
</comment>
<feature type="compositionally biased region" description="Basic residues" evidence="6">
    <location>
        <begin position="176"/>
        <end position="199"/>
    </location>
</feature>
<name>A0A086QW29_TOXGO</name>
<sequence>MGEPSPSDLPGETDSQRRLPSPHRGRARRQENSGDEENQRERSCSRVQRKTTLSALPEQPASLASLSPRVRRLASSPPSSSASSSSSSAPSSSCAPSSSASSSSSAAPSSSRCSSSPMQRRVLTSDGGGGNTAGALASARRRAGRTEASKTGGDEQLDDEASRVHTPGEQPQEQRRRARCRVGSKGGRRRGNSLRRGARRHSEERPCMPPSPSFASSSLSPAEERRQAATPSSLPLASSPLSSCPLFLRPLRVSLFISLLFALGLGVLLFLATPLTLRNGARDSQRLFLPYCNKTRNLPLALVDNSPAPPPPALAARSRDCVPCPAHAVCLNGEMRCVPPYIQASTRSAALESLLARFGVRATFLRSFFVLSGLSRGEDASSCVEDEAAKETAKRVTDAVVLFLRSKAGKAQCASFAPLGSQQSQQSPRPVSAPPCEEGVESGRGARHTVGCPDKSVFQGRDRDATFARRTEKMFAETRGTEEIEEHSGRSSLSGRTSKSSGALSGERSARESRPSESATRWEIIQLAQVKDLLEDDNVYAYVFNHFLDEETAERNFSVRVEQTYSFQSLDLVVPTENAGHAASRTLTHTLDSTL</sequence>
<evidence type="ECO:0000256" key="3">
    <source>
        <dbReference type="ARBA" id="ARBA00022989"/>
    </source>
</evidence>
<feature type="compositionally biased region" description="Low complexity" evidence="6">
    <location>
        <begin position="490"/>
        <end position="507"/>
    </location>
</feature>
<evidence type="ECO:0000313" key="9">
    <source>
        <dbReference type="EMBL" id="KFH16811.1"/>
    </source>
</evidence>
<evidence type="ECO:0000256" key="2">
    <source>
        <dbReference type="ARBA" id="ARBA00022692"/>
    </source>
</evidence>
<reference evidence="9 10" key="1">
    <citation type="submission" date="2014-04" db="EMBL/GenBank/DDBJ databases">
        <authorList>
            <person name="Sibley D."/>
            <person name="Venepally P."/>
            <person name="Karamycheva S."/>
            <person name="Hadjithomas M."/>
            <person name="Khan A."/>
            <person name="Brunk B."/>
            <person name="Roos D."/>
            <person name="Caler E."/>
            <person name="Lorenzi H."/>
        </authorList>
    </citation>
    <scope>NUCLEOTIDE SEQUENCE [LARGE SCALE GENOMIC DNA]</scope>
    <source>
        <strain evidence="9 10">MAS</strain>
    </source>
</reference>
<feature type="domain" description="Man1/Src1-like C-terminal" evidence="8">
    <location>
        <begin position="291"/>
        <end position="416"/>
    </location>
</feature>
<feature type="region of interest" description="Disordered" evidence="6">
    <location>
        <begin position="417"/>
        <end position="457"/>
    </location>
</feature>
<feature type="region of interest" description="Disordered" evidence="6">
    <location>
        <begin position="474"/>
        <end position="519"/>
    </location>
</feature>
<comment type="subcellular location">
    <subcellularLocation>
        <location evidence="1">Nucleus membrane</location>
    </subcellularLocation>
</comment>
<dbReference type="OrthoDB" id="333900at2759"/>
<protein>
    <submittedName>
        <fullName evidence="9">Man1-Src1p-carboxy-terminal domain protein</fullName>
    </submittedName>
</protein>
<dbReference type="Proteomes" id="UP000028821">
    <property type="component" value="Unassembled WGS sequence"/>
</dbReference>
<dbReference type="Pfam" id="PF09402">
    <property type="entry name" value="MSC"/>
    <property type="match status" value="1"/>
</dbReference>
<feature type="transmembrane region" description="Helical" evidence="7">
    <location>
        <begin position="253"/>
        <end position="277"/>
    </location>
</feature>
<organism evidence="9 10">
    <name type="scientific">Toxoplasma gondii MAS</name>
    <dbReference type="NCBI Taxonomy" id="943118"/>
    <lineage>
        <taxon>Eukaryota</taxon>
        <taxon>Sar</taxon>
        <taxon>Alveolata</taxon>
        <taxon>Apicomplexa</taxon>
        <taxon>Conoidasida</taxon>
        <taxon>Coccidia</taxon>
        <taxon>Eucoccidiorida</taxon>
        <taxon>Eimeriorina</taxon>
        <taxon>Sarcocystidae</taxon>
        <taxon>Toxoplasma</taxon>
    </lineage>
</organism>
<dbReference type="InterPro" id="IPR018996">
    <property type="entry name" value="Man1/Src1-like_C"/>
</dbReference>
<evidence type="ECO:0000256" key="6">
    <source>
        <dbReference type="SAM" id="MobiDB-lite"/>
    </source>
</evidence>
<proteinExistence type="predicted"/>
<dbReference type="VEuPathDB" id="ToxoDB:TGMAS_269020"/>
<feature type="compositionally biased region" description="Low complexity" evidence="6">
    <location>
        <begin position="61"/>
        <end position="117"/>
    </location>
</feature>
<feature type="compositionally biased region" description="Low complexity" evidence="6">
    <location>
        <begin position="421"/>
        <end position="430"/>
    </location>
</feature>
<evidence type="ECO:0000256" key="7">
    <source>
        <dbReference type="SAM" id="Phobius"/>
    </source>
</evidence>
<evidence type="ECO:0000313" key="10">
    <source>
        <dbReference type="Proteomes" id="UP000028821"/>
    </source>
</evidence>